<dbReference type="AlphaFoldDB" id="A0A2J6Q857"/>
<dbReference type="EMBL" id="KZ613477">
    <property type="protein sequence ID" value="PMD22425.1"/>
    <property type="molecule type" value="Genomic_DNA"/>
</dbReference>
<accession>A0A2J6Q857</accession>
<feature type="transmembrane region" description="Helical" evidence="2">
    <location>
        <begin position="88"/>
        <end position="107"/>
    </location>
</feature>
<keyword evidence="4" id="KW-1185">Reference proteome</keyword>
<name>A0A2J6Q857_9HELO</name>
<gene>
    <name evidence="3" type="ORF">NA56DRAFT_702209</name>
</gene>
<reference evidence="3 4" key="1">
    <citation type="submission" date="2016-05" db="EMBL/GenBank/DDBJ databases">
        <title>A degradative enzymes factory behind the ericoid mycorrhizal symbiosis.</title>
        <authorList>
            <consortium name="DOE Joint Genome Institute"/>
            <person name="Martino E."/>
            <person name="Morin E."/>
            <person name="Grelet G."/>
            <person name="Kuo A."/>
            <person name="Kohler A."/>
            <person name="Daghino S."/>
            <person name="Barry K."/>
            <person name="Choi C."/>
            <person name="Cichocki N."/>
            <person name="Clum A."/>
            <person name="Copeland A."/>
            <person name="Hainaut M."/>
            <person name="Haridas S."/>
            <person name="Labutti K."/>
            <person name="Lindquist E."/>
            <person name="Lipzen A."/>
            <person name="Khouja H.-R."/>
            <person name="Murat C."/>
            <person name="Ohm R."/>
            <person name="Olson A."/>
            <person name="Spatafora J."/>
            <person name="Veneault-Fourrey C."/>
            <person name="Henrissat B."/>
            <person name="Grigoriev I."/>
            <person name="Martin F."/>
            <person name="Perotto S."/>
        </authorList>
    </citation>
    <scope>NUCLEOTIDE SEQUENCE [LARGE SCALE GENOMIC DNA]</scope>
    <source>
        <strain evidence="3 4">UAMH 7357</strain>
    </source>
</reference>
<organism evidence="3 4">
    <name type="scientific">Hyaloscypha hepaticicola</name>
    <dbReference type="NCBI Taxonomy" id="2082293"/>
    <lineage>
        <taxon>Eukaryota</taxon>
        <taxon>Fungi</taxon>
        <taxon>Dikarya</taxon>
        <taxon>Ascomycota</taxon>
        <taxon>Pezizomycotina</taxon>
        <taxon>Leotiomycetes</taxon>
        <taxon>Helotiales</taxon>
        <taxon>Hyaloscyphaceae</taxon>
        <taxon>Hyaloscypha</taxon>
    </lineage>
</organism>
<dbReference type="Proteomes" id="UP000235672">
    <property type="component" value="Unassembled WGS sequence"/>
</dbReference>
<keyword evidence="2" id="KW-1133">Transmembrane helix</keyword>
<proteinExistence type="predicted"/>
<feature type="region of interest" description="Disordered" evidence="1">
    <location>
        <begin position="208"/>
        <end position="242"/>
    </location>
</feature>
<sequence length="242" mass="26230">MASSRTPLLADPSRHSMESHYDEEETALLGGFATTSPTRPFATSFCPTLFLRVLALILAIPAFIIFIVEGPSYSPSIVFLSFAIARQVVVLGSHFGSQVMVVHIEIVHPKWKSVSAKAQEKWIKKSVAGAFDAGILLGLLVSLAIVAHKVDTTNRALQSVTAAVILGFIVFGLLLLSITDFGYPNLVTLALAVEKPVDGVLRLATSVQYGEPDDDNEEPAETYQYGRPGKRYSQAHSDEEDV</sequence>
<feature type="compositionally biased region" description="Acidic residues" evidence="1">
    <location>
        <begin position="211"/>
        <end position="220"/>
    </location>
</feature>
<keyword evidence="2" id="KW-0812">Transmembrane</keyword>
<evidence type="ECO:0000256" key="1">
    <source>
        <dbReference type="SAM" id="MobiDB-lite"/>
    </source>
</evidence>
<feature type="transmembrane region" description="Helical" evidence="2">
    <location>
        <begin position="156"/>
        <end position="176"/>
    </location>
</feature>
<feature type="transmembrane region" description="Helical" evidence="2">
    <location>
        <begin position="127"/>
        <end position="150"/>
    </location>
</feature>
<keyword evidence="2" id="KW-0472">Membrane</keyword>
<evidence type="ECO:0000256" key="2">
    <source>
        <dbReference type="SAM" id="Phobius"/>
    </source>
</evidence>
<dbReference type="OrthoDB" id="3536305at2759"/>
<feature type="transmembrane region" description="Helical" evidence="2">
    <location>
        <begin position="49"/>
        <end position="68"/>
    </location>
</feature>
<evidence type="ECO:0000313" key="3">
    <source>
        <dbReference type="EMBL" id="PMD22425.1"/>
    </source>
</evidence>
<evidence type="ECO:0000313" key="4">
    <source>
        <dbReference type="Proteomes" id="UP000235672"/>
    </source>
</evidence>
<protein>
    <submittedName>
        <fullName evidence="3">Uncharacterized protein</fullName>
    </submittedName>
</protein>